<evidence type="ECO:0000256" key="1">
    <source>
        <dbReference type="SAM" id="MobiDB-lite"/>
    </source>
</evidence>
<dbReference type="EMBL" id="JRKJ01000023">
    <property type="protein sequence ID" value="KGQ17928.1"/>
    <property type="molecule type" value="Genomic_DNA"/>
</dbReference>
<name>A0A0A2WDX0_9GAMM</name>
<dbReference type="AlphaFoldDB" id="A0A0A2WDX0"/>
<dbReference type="STRING" id="1300345.LF41_1782"/>
<dbReference type="Proteomes" id="UP000030518">
    <property type="component" value="Unassembled WGS sequence"/>
</dbReference>
<accession>A0A0A2WDX0</accession>
<keyword evidence="2" id="KW-0732">Signal</keyword>
<feature type="region of interest" description="Disordered" evidence="1">
    <location>
        <begin position="332"/>
        <end position="352"/>
    </location>
</feature>
<dbReference type="PATRIC" id="fig|1300345.3.peg.2832"/>
<evidence type="ECO:0000313" key="3">
    <source>
        <dbReference type="EMBL" id="KGQ17928.1"/>
    </source>
</evidence>
<sequence length="352" mass="38468">MLFRRTLVVALLCALPVLSSSAADDAAKPAQSVKWVLPWKDGTSLTYAASESTTDETKGVRKRSRSSSTTVVRITESSADGFVQTWTGSGYTFEVLEGDKSEEAQMKALAAALDDLPVSVQLNADGNFTGVRNMDVLMPRFRAAMRPIFDGMIEAGVKKIADEKTRATKRAEAQAAMDKAMETMLSPAMMEALLARNISWYNGFVGIDLEPEQAYELETDLPSPLGGPNIPAKLTFSLSVSEDDAEDLFVSYHQAVDSEKARAALRANANHIVDGKIPESELAKIEMTVKDEGFFVVHRPTGLVEMFEATRTTTVNGKDKVERSRMRLLNGDHDHTWKDEETDALPAAAKDA</sequence>
<evidence type="ECO:0000256" key="2">
    <source>
        <dbReference type="SAM" id="SignalP"/>
    </source>
</evidence>
<evidence type="ECO:0000313" key="4">
    <source>
        <dbReference type="Proteomes" id="UP000030518"/>
    </source>
</evidence>
<dbReference type="RefSeq" id="WP_036171276.1">
    <property type="nucleotide sequence ID" value="NZ_JRKJ01000023.1"/>
</dbReference>
<organism evidence="3 4">
    <name type="scientific">Lysobacter dokdonensis DS-58</name>
    <dbReference type="NCBI Taxonomy" id="1300345"/>
    <lineage>
        <taxon>Bacteria</taxon>
        <taxon>Pseudomonadati</taxon>
        <taxon>Pseudomonadota</taxon>
        <taxon>Gammaproteobacteria</taxon>
        <taxon>Lysobacterales</taxon>
        <taxon>Lysobacteraceae</taxon>
        <taxon>Noviluteimonas</taxon>
    </lineage>
</organism>
<feature type="signal peptide" evidence="2">
    <location>
        <begin position="1"/>
        <end position="22"/>
    </location>
</feature>
<proteinExistence type="predicted"/>
<protein>
    <submittedName>
        <fullName evidence="3">Uncharacterized protein</fullName>
    </submittedName>
</protein>
<reference evidence="3 4" key="1">
    <citation type="submission" date="2014-09" db="EMBL/GenBank/DDBJ databases">
        <title>Genome sequences of Lysobacter dokdonensis DS-58.</title>
        <authorList>
            <person name="Kim J.F."/>
            <person name="Kwak M.-J."/>
        </authorList>
    </citation>
    <scope>NUCLEOTIDE SEQUENCE [LARGE SCALE GENOMIC DNA]</scope>
    <source>
        <strain evidence="3 4">DS-58</strain>
    </source>
</reference>
<feature type="chain" id="PRO_5001996611" evidence="2">
    <location>
        <begin position="23"/>
        <end position="352"/>
    </location>
</feature>
<dbReference type="OrthoDB" id="5975793at2"/>
<keyword evidence="4" id="KW-1185">Reference proteome</keyword>
<comment type="caution">
    <text evidence="3">The sequence shown here is derived from an EMBL/GenBank/DDBJ whole genome shotgun (WGS) entry which is preliminary data.</text>
</comment>
<gene>
    <name evidence="3" type="ORF">LF41_1782</name>
</gene>